<protein>
    <recommendedName>
        <fullName evidence="4">DUF3221 domain-containing protein</fullName>
    </recommendedName>
</protein>
<sequence>MLKRIVSVVLMLSVVMVACSNQATSEKTVIDNPTPEEILTENENADIFVLNDIVYSNAEDIEWVNDKELTLGDEIGEIKKQTESSADFENHTATKLEVGTTIYETVEKSDIYIVKVNNKEIRYLGLREG</sequence>
<dbReference type="Proteomes" id="UP001224359">
    <property type="component" value="Unassembled WGS sequence"/>
</dbReference>
<evidence type="ECO:0000313" key="2">
    <source>
        <dbReference type="EMBL" id="MDQ0160723.1"/>
    </source>
</evidence>
<name>A0ABT9VIC2_9BACI</name>
<evidence type="ECO:0000313" key="3">
    <source>
        <dbReference type="Proteomes" id="UP001224359"/>
    </source>
</evidence>
<evidence type="ECO:0000256" key="1">
    <source>
        <dbReference type="SAM" id="SignalP"/>
    </source>
</evidence>
<comment type="caution">
    <text evidence="2">The sequence shown here is derived from an EMBL/GenBank/DDBJ whole genome shotgun (WGS) entry which is preliminary data.</text>
</comment>
<keyword evidence="1" id="KW-0732">Signal</keyword>
<dbReference type="EMBL" id="JAUSTQ010000017">
    <property type="protein sequence ID" value="MDQ0160723.1"/>
    <property type="molecule type" value="Genomic_DNA"/>
</dbReference>
<feature type="signal peptide" evidence="1">
    <location>
        <begin position="1"/>
        <end position="23"/>
    </location>
</feature>
<dbReference type="RefSeq" id="WP_306978175.1">
    <property type="nucleotide sequence ID" value="NZ_JAUSTQ010000017.1"/>
</dbReference>
<dbReference type="PROSITE" id="PS51257">
    <property type="entry name" value="PROKAR_LIPOPROTEIN"/>
    <property type="match status" value="1"/>
</dbReference>
<accession>A0ABT9VIC2</accession>
<feature type="chain" id="PRO_5047178560" description="DUF3221 domain-containing protein" evidence="1">
    <location>
        <begin position="24"/>
        <end position="129"/>
    </location>
</feature>
<gene>
    <name evidence="2" type="ORF">J2S77_002730</name>
</gene>
<proteinExistence type="predicted"/>
<organism evidence="2 3">
    <name type="scientific">Alkalibacillus salilacus</name>
    <dbReference type="NCBI Taxonomy" id="284582"/>
    <lineage>
        <taxon>Bacteria</taxon>
        <taxon>Bacillati</taxon>
        <taxon>Bacillota</taxon>
        <taxon>Bacilli</taxon>
        <taxon>Bacillales</taxon>
        <taxon>Bacillaceae</taxon>
        <taxon>Alkalibacillus</taxon>
    </lineage>
</organism>
<evidence type="ECO:0008006" key="4">
    <source>
        <dbReference type="Google" id="ProtNLM"/>
    </source>
</evidence>
<keyword evidence="3" id="KW-1185">Reference proteome</keyword>
<reference evidence="2 3" key="1">
    <citation type="submission" date="2023-07" db="EMBL/GenBank/DDBJ databases">
        <title>Genomic Encyclopedia of Type Strains, Phase IV (KMG-IV): sequencing the most valuable type-strain genomes for metagenomic binning, comparative biology and taxonomic classification.</title>
        <authorList>
            <person name="Goeker M."/>
        </authorList>
    </citation>
    <scope>NUCLEOTIDE SEQUENCE [LARGE SCALE GENOMIC DNA]</scope>
    <source>
        <strain evidence="2 3">DSM 16460</strain>
    </source>
</reference>